<feature type="domain" description="Neutral/alkaline non-lysosomal ceramidase N-terminal" evidence="3">
    <location>
        <begin position="47"/>
        <end position="264"/>
    </location>
</feature>
<feature type="signal peptide" evidence="2">
    <location>
        <begin position="1"/>
        <end position="21"/>
    </location>
</feature>
<feature type="chain" id="PRO_5046548177" description="Neutral/alkaline non-lysosomal ceramidase N-terminal domain-containing protein" evidence="2">
    <location>
        <begin position="22"/>
        <end position="471"/>
    </location>
</feature>
<dbReference type="RefSeq" id="WP_277860656.1">
    <property type="nucleotide sequence ID" value="NZ_JARRAG010000002.1"/>
</dbReference>
<evidence type="ECO:0000259" key="3">
    <source>
        <dbReference type="Pfam" id="PF04734"/>
    </source>
</evidence>
<evidence type="ECO:0000256" key="2">
    <source>
        <dbReference type="SAM" id="SignalP"/>
    </source>
</evidence>
<evidence type="ECO:0000313" key="4">
    <source>
        <dbReference type="EMBL" id="MDG3004298.1"/>
    </source>
</evidence>
<accession>A0ABT6F9N1</accession>
<proteinExistence type="predicted"/>
<dbReference type="Pfam" id="PF04734">
    <property type="entry name" value="Ceramidase_alk"/>
    <property type="match status" value="1"/>
</dbReference>
<keyword evidence="5" id="KW-1185">Reference proteome</keyword>
<dbReference type="Proteomes" id="UP001216907">
    <property type="component" value="Unassembled WGS sequence"/>
</dbReference>
<dbReference type="EMBL" id="JARRAG010000002">
    <property type="protein sequence ID" value="MDG3004298.1"/>
    <property type="molecule type" value="Genomic_DNA"/>
</dbReference>
<evidence type="ECO:0000256" key="1">
    <source>
        <dbReference type="SAM" id="MobiDB-lite"/>
    </source>
</evidence>
<dbReference type="InterPro" id="IPR031329">
    <property type="entry name" value="NEUT/ALK_ceramidase_N"/>
</dbReference>
<organism evidence="4 5">
    <name type="scientific">Paludisphaera mucosa</name>
    <dbReference type="NCBI Taxonomy" id="3030827"/>
    <lineage>
        <taxon>Bacteria</taxon>
        <taxon>Pseudomonadati</taxon>
        <taxon>Planctomycetota</taxon>
        <taxon>Planctomycetia</taxon>
        <taxon>Isosphaerales</taxon>
        <taxon>Isosphaeraceae</taxon>
        <taxon>Paludisphaera</taxon>
    </lineage>
</organism>
<comment type="caution">
    <text evidence="4">The sequence shown here is derived from an EMBL/GenBank/DDBJ whole genome shotgun (WGS) entry which is preliminary data.</text>
</comment>
<protein>
    <recommendedName>
        <fullName evidence="3">Neutral/alkaline non-lysosomal ceramidase N-terminal domain-containing protein</fullName>
    </recommendedName>
</protein>
<gene>
    <name evidence="4" type="ORF">PZE19_10975</name>
</gene>
<feature type="region of interest" description="Disordered" evidence="1">
    <location>
        <begin position="187"/>
        <end position="206"/>
    </location>
</feature>
<keyword evidence="2" id="KW-0732">Signal</keyword>
<sequence length="471" mass="50464">MRRLRRAVVVGILMLVAGFTAVGSSDGGEPPWKAGTATVMITPDRPLTLLGYTTRKGPFEAVSDDLSARALALEDAQGRRAVLVAADLVAFQSVVVTDAVTRRIAERTGLGRERLIFNASHTHTGPVVSLDPNLKLNVAHPDMTPEQAEATIAYTRRLQDQLVDLVERALADLKPARLSWATGRTTVPTSRRLPRPEGVVMSPNPAAPVDDAVPVLRVDSTEGKPMAVVFGCSCHAVAAGFQNAISADYPGYARAVVEARHPGATALFLAGCGGDANPEPRGSIDQARTHGEALGREVCRVLDGPLAPVVGPLQVASAQVDLPLQQLSREQIKSYLDRPNFQAWQARHMLEVLDAGERLPTRYTAPVTVWRLGKGLTLAALPGEPVAEYATLLRQALGPDGLWISGYNNDCFGYLPSAKVVAEGGHEAIGVTLWAWSRSLGPMVGFFEPRVQDVVVDAVRRLANEAQTEVK</sequence>
<reference evidence="4 5" key="1">
    <citation type="submission" date="2023-03" db="EMBL/GenBank/DDBJ databases">
        <title>Paludisphaera mucosa sp. nov. a novel planctomycete from northern fen.</title>
        <authorList>
            <person name="Ivanova A."/>
        </authorList>
    </citation>
    <scope>NUCLEOTIDE SEQUENCE [LARGE SCALE GENOMIC DNA]</scope>
    <source>
        <strain evidence="4 5">Pla2</strain>
    </source>
</reference>
<name>A0ABT6F9N1_9BACT</name>
<evidence type="ECO:0000313" key="5">
    <source>
        <dbReference type="Proteomes" id="UP001216907"/>
    </source>
</evidence>